<dbReference type="CDD" id="cd02064">
    <property type="entry name" value="FAD_synthetase_N"/>
    <property type="match status" value="1"/>
</dbReference>
<evidence type="ECO:0000256" key="2">
    <source>
        <dbReference type="ARBA" id="ARBA00005201"/>
    </source>
</evidence>
<evidence type="ECO:0000256" key="6">
    <source>
        <dbReference type="ARBA" id="ARBA00022695"/>
    </source>
</evidence>
<feature type="domain" description="Riboflavin kinase" evidence="15">
    <location>
        <begin position="171"/>
        <end position="296"/>
    </location>
</feature>
<keyword evidence="10 14" id="KW-0067">ATP-binding</keyword>
<dbReference type="InterPro" id="IPR014729">
    <property type="entry name" value="Rossmann-like_a/b/a_fold"/>
</dbReference>
<dbReference type="Gene3D" id="3.40.50.620">
    <property type="entry name" value="HUPs"/>
    <property type="match status" value="1"/>
</dbReference>
<sequence>MRGVVVALGNFDGVHLGHRAVVSRALGEGKIRGMRVVAATFDPHPRAVLRPGEAPPLLTPLAVRRRLLLGLGVDEVRVIRFDEGLSRKSPEEFVREVLVGEIGARVVVVGENFRFGHRAAGDFAELRSLMRSFGGEAVGVPVQRLDGGEEVSSSRIRRLVLEGRVEEAARLLGRPHAVCGRVVEGERRGSRIGFPTANLRPEGGVAVPGRGVYACVVRVWGESHAACTNVGVAPTFGGRSESLIEAHLLDFRGDLYGVEMEVGFLRRIRGEKKFGGVEELREQIRRDLVEARRITEATI</sequence>
<keyword evidence="7 14" id="KW-0547">Nucleotide-binding</keyword>
<dbReference type="EC" id="2.7.1.26" evidence="14"/>
<evidence type="ECO:0000256" key="5">
    <source>
        <dbReference type="ARBA" id="ARBA00022679"/>
    </source>
</evidence>
<evidence type="ECO:0000256" key="8">
    <source>
        <dbReference type="ARBA" id="ARBA00022777"/>
    </source>
</evidence>
<evidence type="ECO:0000256" key="3">
    <source>
        <dbReference type="ARBA" id="ARBA00022630"/>
    </source>
</evidence>
<dbReference type="PIRSF" id="PIRSF004491">
    <property type="entry name" value="FAD_Synth"/>
    <property type="match status" value="1"/>
</dbReference>
<dbReference type="UniPathway" id="UPA00276">
    <property type="reaction ID" value="UER00406"/>
</dbReference>
<dbReference type="SMART" id="SM00904">
    <property type="entry name" value="Flavokinase"/>
    <property type="match status" value="1"/>
</dbReference>
<dbReference type="Pfam" id="PF06574">
    <property type="entry name" value="FAD_syn"/>
    <property type="match status" value="1"/>
</dbReference>
<dbReference type="GO" id="GO:0008531">
    <property type="term" value="F:riboflavin kinase activity"/>
    <property type="evidence" value="ECO:0007669"/>
    <property type="project" value="UniProtKB-UniRule"/>
</dbReference>
<comment type="similarity">
    <text evidence="14">Belongs to the ribF family.</text>
</comment>
<dbReference type="SUPFAM" id="SSF52374">
    <property type="entry name" value="Nucleotidylyl transferase"/>
    <property type="match status" value="1"/>
</dbReference>
<dbReference type="EC" id="2.7.7.2" evidence="14"/>
<proteinExistence type="inferred from homology"/>
<keyword evidence="11" id="KW-0511">Multifunctional enzyme</keyword>
<evidence type="ECO:0000256" key="12">
    <source>
        <dbReference type="ARBA" id="ARBA00047880"/>
    </source>
</evidence>
<evidence type="ECO:0000256" key="11">
    <source>
        <dbReference type="ARBA" id="ARBA00023268"/>
    </source>
</evidence>
<dbReference type="InterPro" id="IPR023465">
    <property type="entry name" value="Riboflavin_kinase_dom_sf"/>
</dbReference>
<dbReference type="NCBIfam" id="NF004160">
    <property type="entry name" value="PRK05627.1-3"/>
    <property type="match status" value="1"/>
</dbReference>
<dbReference type="GO" id="GO:0003919">
    <property type="term" value="F:FMN adenylyltransferase activity"/>
    <property type="evidence" value="ECO:0007669"/>
    <property type="project" value="UniProtKB-UniRule"/>
</dbReference>
<comment type="catalytic activity">
    <reaction evidence="12 14">
        <text>riboflavin + ATP = FMN + ADP + H(+)</text>
        <dbReference type="Rhea" id="RHEA:14357"/>
        <dbReference type="ChEBI" id="CHEBI:15378"/>
        <dbReference type="ChEBI" id="CHEBI:30616"/>
        <dbReference type="ChEBI" id="CHEBI:57986"/>
        <dbReference type="ChEBI" id="CHEBI:58210"/>
        <dbReference type="ChEBI" id="CHEBI:456216"/>
        <dbReference type="EC" id="2.7.1.26"/>
    </reaction>
</comment>
<dbReference type="GO" id="GO:0005524">
    <property type="term" value="F:ATP binding"/>
    <property type="evidence" value="ECO:0007669"/>
    <property type="project" value="UniProtKB-UniRule"/>
</dbReference>
<evidence type="ECO:0000256" key="7">
    <source>
        <dbReference type="ARBA" id="ARBA00022741"/>
    </source>
</evidence>
<dbReference type="Pfam" id="PF01687">
    <property type="entry name" value="Flavokinase"/>
    <property type="match status" value="1"/>
</dbReference>
<dbReference type="Gene3D" id="2.40.30.30">
    <property type="entry name" value="Riboflavin kinase-like"/>
    <property type="match status" value="1"/>
</dbReference>
<evidence type="ECO:0000256" key="14">
    <source>
        <dbReference type="PIRNR" id="PIRNR004491"/>
    </source>
</evidence>
<keyword evidence="9 14" id="KW-0274">FAD</keyword>
<dbReference type="InterPro" id="IPR002606">
    <property type="entry name" value="Riboflavin_kinase_bac"/>
</dbReference>
<evidence type="ECO:0000313" key="17">
    <source>
        <dbReference type="Proteomes" id="UP000318065"/>
    </source>
</evidence>
<evidence type="ECO:0000256" key="4">
    <source>
        <dbReference type="ARBA" id="ARBA00022643"/>
    </source>
</evidence>
<keyword evidence="5 14" id="KW-0808">Transferase</keyword>
<keyword evidence="17" id="KW-1185">Reference proteome</keyword>
<dbReference type="InterPro" id="IPR015864">
    <property type="entry name" value="FAD_synthase"/>
</dbReference>
<evidence type="ECO:0000256" key="13">
    <source>
        <dbReference type="ARBA" id="ARBA00049494"/>
    </source>
</evidence>
<dbReference type="SUPFAM" id="SSF82114">
    <property type="entry name" value="Riboflavin kinase-like"/>
    <property type="match status" value="1"/>
</dbReference>
<dbReference type="GO" id="GO:0009398">
    <property type="term" value="P:FMN biosynthetic process"/>
    <property type="evidence" value="ECO:0007669"/>
    <property type="project" value="UniProtKB-UniRule"/>
</dbReference>
<dbReference type="EMBL" id="AP019791">
    <property type="protein sequence ID" value="BBL78874.1"/>
    <property type="molecule type" value="Genomic_DNA"/>
</dbReference>
<keyword evidence="8 14" id="KW-0418">Kinase</keyword>
<comment type="catalytic activity">
    <reaction evidence="13 14">
        <text>FMN + ATP + H(+) = FAD + diphosphate</text>
        <dbReference type="Rhea" id="RHEA:17237"/>
        <dbReference type="ChEBI" id="CHEBI:15378"/>
        <dbReference type="ChEBI" id="CHEBI:30616"/>
        <dbReference type="ChEBI" id="CHEBI:33019"/>
        <dbReference type="ChEBI" id="CHEBI:57692"/>
        <dbReference type="ChEBI" id="CHEBI:58210"/>
        <dbReference type="EC" id="2.7.7.2"/>
    </reaction>
</comment>
<gene>
    <name evidence="16" type="ORF">RxyAA322_07280</name>
</gene>
<keyword evidence="6 14" id="KW-0548">Nucleotidyltransferase</keyword>
<evidence type="ECO:0000313" key="16">
    <source>
        <dbReference type="EMBL" id="BBL78874.1"/>
    </source>
</evidence>
<dbReference type="AlphaFoldDB" id="A0A510HG08"/>
<dbReference type="GO" id="GO:0006747">
    <property type="term" value="P:FAD biosynthetic process"/>
    <property type="evidence" value="ECO:0007669"/>
    <property type="project" value="UniProtKB-UniRule"/>
</dbReference>
<reference evidence="16" key="1">
    <citation type="journal article" date="2019" name="Microbiol. Resour. Announc.">
        <title>Complete Genome Sequence of Rubrobacter xylanophilus Strain AA3-22, Isolated from Arima Onsen in Japan.</title>
        <authorList>
            <person name="Tomariguchi N."/>
            <person name="Miyazaki K."/>
        </authorList>
    </citation>
    <scope>NUCLEOTIDE SEQUENCE [LARGE SCALE GENOMIC DNA]</scope>
    <source>
        <strain evidence="16">AA3-22</strain>
    </source>
</reference>
<dbReference type="PANTHER" id="PTHR22749:SF6">
    <property type="entry name" value="RIBOFLAVIN KINASE"/>
    <property type="match status" value="1"/>
</dbReference>
<comment type="pathway">
    <text evidence="1 14">Cofactor biosynthesis; FAD biosynthesis; FAD from FMN: step 1/1.</text>
</comment>
<dbReference type="UniPathway" id="UPA00277">
    <property type="reaction ID" value="UER00407"/>
</dbReference>
<comment type="pathway">
    <text evidence="2 14">Cofactor biosynthesis; FMN biosynthesis; FMN from riboflavin (ATP route): step 1/1.</text>
</comment>
<dbReference type="GO" id="GO:0009231">
    <property type="term" value="P:riboflavin biosynthetic process"/>
    <property type="evidence" value="ECO:0007669"/>
    <property type="project" value="InterPro"/>
</dbReference>
<dbReference type="FunFam" id="3.40.50.620:FF:000021">
    <property type="entry name" value="Riboflavin biosynthesis protein"/>
    <property type="match status" value="1"/>
</dbReference>
<dbReference type="InterPro" id="IPR015865">
    <property type="entry name" value="Riboflavin_kinase_bac/euk"/>
</dbReference>
<evidence type="ECO:0000256" key="9">
    <source>
        <dbReference type="ARBA" id="ARBA00022827"/>
    </source>
</evidence>
<dbReference type="InterPro" id="IPR023468">
    <property type="entry name" value="Riboflavin_kinase"/>
</dbReference>
<name>A0A510HG08_9ACTN</name>
<organism evidence="16 17">
    <name type="scientific">Rubrobacter xylanophilus</name>
    <dbReference type="NCBI Taxonomy" id="49319"/>
    <lineage>
        <taxon>Bacteria</taxon>
        <taxon>Bacillati</taxon>
        <taxon>Actinomycetota</taxon>
        <taxon>Rubrobacteria</taxon>
        <taxon>Rubrobacterales</taxon>
        <taxon>Rubrobacteraceae</taxon>
        <taxon>Rubrobacter</taxon>
    </lineage>
</organism>
<keyword evidence="3 14" id="KW-0285">Flavoprotein</keyword>
<evidence type="ECO:0000256" key="1">
    <source>
        <dbReference type="ARBA" id="ARBA00004726"/>
    </source>
</evidence>
<evidence type="ECO:0000256" key="10">
    <source>
        <dbReference type="ARBA" id="ARBA00022840"/>
    </source>
</evidence>
<dbReference type="PANTHER" id="PTHR22749">
    <property type="entry name" value="RIBOFLAVIN KINASE/FMN ADENYLYLTRANSFERASE"/>
    <property type="match status" value="1"/>
</dbReference>
<evidence type="ECO:0000259" key="15">
    <source>
        <dbReference type="SMART" id="SM00904"/>
    </source>
</evidence>
<keyword evidence="4 14" id="KW-0288">FMN</keyword>
<accession>A0A510HG08</accession>
<dbReference type="OrthoDB" id="9803667at2"/>
<dbReference type="Proteomes" id="UP000318065">
    <property type="component" value="Chromosome"/>
</dbReference>
<dbReference type="RefSeq" id="WP_143526967.1">
    <property type="nucleotide sequence ID" value="NZ_AP019791.1"/>
</dbReference>
<protein>
    <recommendedName>
        <fullName evidence="14">Riboflavin biosynthesis protein</fullName>
    </recommendedName>
    <domain>
        <recommendedName>
            <fullName evidence="14">Riboflavin kinase</fullName>
            <ecNumber evidence="14">2.7.1.26</ecNumber>
        </recommendedName>
        <alternativeName>
            <fullName evidence="14">Flavokinase</fullName>
        </alternativeName>
    </domain>
    <domain>
        <recommendedName>
            <fullName evidence="14">FMN adenylyltransferase</fullName>
            <ecNumber evidence="14">2.7.7.2</ecNumber>
        </recommendedName>
        <alternativeName>
            <fullName evidence="14">FAD pyrophosphorylase</fullName>
        </alternativeName>
        <alternativeName>
            <fullName evidence="14">FAD synthase</fullName>
        </alternativeName>
    </domain>
</protein>
<dbReference type="NCBIfam" id="TIGR00083">
    <property type="entry name" value="ribF"/>
    <property type="match status" value="1"/>
</dbReference>